<reference evidence="3 4" key="1">
    <citation type="submission" date="2019-07" db="EMBL/GenBank/DDBJ databases">
        <title>The pathways for chlorine oxyanion respiration interact through the shared metabolite chlorate.</title>
        <authorList>
            <person name="Barnum T.P."/>
            <person name="Cheng Y."/>
            <person name="Hill K.A."/>
            <person name="Lucas L.N."/>
            <person name="Carlson H.K."/>
            <person name="Coates J.D."/>
        </authorList>
    </citation>
    <scope>NUCLEOTIDE SEQUENCE [LARGE SCALE GENOMIC DNA]</scope>
    <source>
        <strain evidence="3 4">SFB-1</strain>
    </source>
</reference>
<evidence type="ECO:0000313" key="4">
    <source>
        <dbReference type="Proteomes" id="UP000318349"/>
    </source>
</evidence>
<name>A0A557R5N0_9RHOO</name>
<protein>
    <recommendedName>
        <fullName evidence="5">Secretion system X translation initiation factor</fullName>
    </recommendedName>
</protein>
<evidence type="ECO:0000256" key="2">
    <source>
        <dbReference type="SAM" id="SignalP"/>
    </source>
</evidence>
<dbReference type="Proteomes" id="UP000318349">
    <property type="component" value="Unassembled WGS sequence"/>
</dbReference>
<evidence type="ECO:0008006" key="5">
    <source>
        <dbReference type="Google" id="ProtNLM"/>
    </source>
</evidence>
<keyword evidence="2" id="KW-0732">Signal</keyword>
<dbReference type="AlphaFoldDB" id="A0A557R5N0"/>
<evidence type="ECO:0000256" key="1">
    <source>
        <dbReference type="SAM" id="MobiDB-lite"/>
    </source>
</evidence>
<feature type="region of interest" description="Disordered" evidence="1">
    <location>
        <begin position="70"/>
        <end position="94"/>
    </location>
</feature>
<accession>A0A557R5N0</accession>
<proteinExistence type="predicted"/>
<gene>
    <name evidence="3" type="ORF">FHP89_05390</name>
</gene>
<feature type="signal peptide" evidence="2">
    <location>
        <begin position="1"/>
        <end position="22"/>
    </location>
</feature>
<feature type="chain" id="PRO_5022163700" description="Secretion system X translation initiation factor" evidence="2">
    <location>
        <begin position="23"/>
        <end position="164"/>
    </location>
</feature>
<dbReference type="EMBL" id="VMNI01000005">
    <property type="protein sequence ID" value="TVO78623.1"/>
    <property type="molecule type" value="Genomic_DNA"/>
</dbReference>
<sequence length="164" mass="17546">MNKRQLGLWGALAATLAATWWASTVDTDDAPTTVRELRSAPTRAARPVVTAKADLSALAAERPAFAAEAPSVFGVPPPPPSARQTARVAPPKPRAPAMPYTYAGSLIDADGARTLFLLDGERLVMARVGEVVGRYRIDAFDEDSVTLTYLPLKEIQRIHLATAP</sequence>
<comment type="caution">
    <text evidence="3">The sequence shown here is derived from an EMBL/GenBank/DDBJ whole genome shotgun (WGS) entry which is preliminary data.</text>
</comment>
<evidence type="ECO:0000313" key="3">
    <source>
        <dbReference type="EMBL" id="TVO78623.1"/>
    </source>
</evidence>
<organism evidence="3 4">
    <name type="scientific">Denitromonas halophila</name>
    <dbReference type="NCBI Taxonomy" id="1629404"/>
    <lineage>
        <taxon>Bacteria</taxon>
        <taxon>Pseudomonadati</taxon>
        <taxon>Pseudomonadota</taxon>
        <taxon>Betaproteobacteria</taxon>
        <taxon>Rhodocyclales</taxon>
        <taxon>Zoogloeaceae</taxon>
        <taxon>Denitromonas</taxon>
    </lineage>
</organism>